<evidence type="ECO:0000256" key="4">
    <source>
        <dbReference type="ARBA" id="ARBA00022989"/>
    </source>
</evidence>
<evidence type="ECO:0000256" key="5">
    <source>
        <dbReference type="ARBA" id="ARBA00023136"/>
    </source>
</evidence>
<keyword evidence="4 6" id="KW-1133">Transmembrane helix</keyword>
<evidence type="ECO:0000313" key="8">
    <source>
        <dbReference type="Proteomes" id="UP001152747"/>
    </source>
</evidence>
<keyword evidence="2" id="KW-0813">Transport</keyword>
<evidence type="ECO:0000256" key="1">
    <source>
        <dbReference type="ARBA" id="ARBA00004141"/>
    </source>
</evidence>
<comment type="caution">
    <text evidence="7">The sequence shown here is derived from an EMBL/GenBank/DDBJ whole genome shotgun (WGS) entry which is preliminary data.</text>
</comment>
<sequence>MAKKRRSPSPRIPSKKNFHVDSEGVTEFYKNQKELLEKFEEDQKTIRSPEKAKEEDEKSEDRFLAQAVFALNIASLIGNLVASVVSGSLSIMSTFVDSSMDIATNIHVAAIDLS</sequence>
<evidence type="ECO:0000256" key="6">
    <source>
        <dbReference type="SAM" id="Phobius"/>
    </source>
</evidence>
<keyword evidence="3 6" id="KW-0812">Transmembrane</keyword>
<evidence type="ECO:0000313" key="7">
    <source>
        <dbReference type="EMBL" id="CAI5440363.1"/>
    </source>
</evidence>
<reference evidence="7" key="1">
    <citation type="submission" date="2022-11" db="EMBL/GenBank/DDBJ databases">
        <authorList>
            <person name="Kikuchi T."/>
        </authorList>
    </citation>
    <scope>NUCLEOTIDE SEQUENCE</scope>
    <source>
        <strain evidence="7">PS1010</strain>
    </source>
</reference>
<dbReference type="Proteomes" id="UP001152747">
    <property type="component" value="Unassembled WGS sequence"/>
</dbReference>
<accession>A0A9P1MVJ3</accession>
<dbReference type="GO" id="GO:0008324">
    <property type="term" value="F:monoatomic cation transmembrane transporter activity"/>
    <property type="evidence" value="ECO:0007669"/>
    <property type="project" value="TreeGrafter"/>
</dbReference>
<organism evidence="7 8">
    <name type="scientific">Caenorhabditis angaria</name>
    <dbReference type="NCBI Taxonomy" id="860376"/>
    <lineage>
        <taxon>Eukaryota</taxon>
        <taxon>Metazoa</taxon>
        <taxon>Ecdysozoa</taxon>
        <taxon>Nematoda</taxon>
        <taxon>Chromadorea</taxon>
        <taxon>Rhabditida</taxon>
        <taxon>Rhabditina</taxon>
        <taxon>Rhabditomorpha</taxon>
        <taxon>Rhabditoidea</taxon>
        <taxon>Rhabditidae</taxon>
        <taxon>Peloderinae</taxon>
        <taxon>Caenorhabditis</taxon>
    </lineage>
</organism>
<keyword evidence="8" id="KW-1185">Reference proteome</keyword>
<evidence type="ECO:0000256" key="2">
    <source>
        <dbReference type="ARBA" id="ARBA00022448"/>
    </source>
</evidence>
<proteinExistence type="predicted"/>
<dbReference type="OrthoDB" id="78296at2759"/>
<gene>
    <name evidence="7" type="ORF">CAMP_LOCUS3000</name>
</gene>
<dbReference type="AlphaFoldDB" id="A0A9P1MVJ3"/>
<evidence type="ECO:0000256" key="3">
    <source>
        <dbReference type="ARBA" id="ARBA00022692"/>
    </source>
</evidence>
<comment type="subcellular location">
    <subcellularLocation>
        <location evidence="1">Membrane</location>
        <topology evidence="1">Multi-pass membrane protein</topology>
    </subcellularLocation>
</comment>
<dbReference type="InterPro" id="IPR050291">
    <property type="entry name" value="CDF_Transporter"/>
</dbReference>
<dbReference type="PANTHER" id="PTHR43840">
    <property type="entry name" value="MITOCHONDRIAL METAL TRANSPORTER 1-RELATED"/>
    <property type="match status" value="1"/>
</dbReference>
<feature type="transmembrane region" description="Helical" evidence="6">
    <location>
        <begin position="63"/>
        <end position="85"/>
    </location>
</feature>
<protein>
    <submittedName>
        <fullName evidence="7">Uncharacterized protein</fullName>
    </submittedName>
</protein>
<keyword evidence="5 6" id="KW-0472">Membrane</keyword>
<dbReference type="SUPFAM" id="SSF161111">
    <property type="entry name" value="Cation efflux protein transmembrane domain-like"/>
    <property type="match status" value="1"/>
</dbReference>
<dbReference type="PANTHER" id="PTHR43840:SF6">
    <property type="entry name" value="CATION EFFLUX PROTEIN CYTOPLASMIC DOMAIN-CONTAINING PROTEIN"/>
    <property type="match status" value="1"/>
</dbReference>
<dbReference type="InterPro" id="IPR027469">
    <property type="entry name" value="Cation_efflux_TMD_sf"/>
</dbReference>
<name>A0A9P1MVJ3_9PELO</name>
<dbReference type="EMBL" id="CANHGI010000001">
    <property type="protein sequence ID" value="CAI5440363.1"/>
    <property type="molecule type" value="Genomic_DNA"/>
</dbReference>
<dbReference type="GO" id="GO:0016020">
    <property type="term" value="C:membrane"/>
    <property type="evidence" value="ECO:0007669"/>
    <property type="project" value="UniProtKB-SubCell"/>
</dbReference>